<dbReference type="GO" id="GO:0034355">
    <property type="term" value="P:NAD+ biosynthetic process via the salvage pathway"/>
    <property type="evidence" value="ECO:0007669"/>
    <property type="project" value="UniProtKB-ARBA"/>
</dbReference>
<evidence type="ECO:0000256" key="8">
    <source>
        <dbReference type="ARBA" id="ARBA00048668"/>
    </source>
</evidence>
<dbReference type="InterPro" id="IPR041619">
    <property type="entry name" value="NAPRTase_C"/>
</dbReference>
<dbReference type="PATRIC" id="fig|66969.6.peg.1623"/>
<comment type="similarity">
    <text evidence="2 9">Belongs to the NAPRTase family.</text>
</comment>
<evidence type="ECO:0000256" key="6">
    <source>
        <dbReference type="ARBA" id="ARBA00022642"/>
    </source>
</evidence>
<accession>A0A0W1ADJ8</accession>
<dbReference type="EMBL" id="LNZB01000036">
    <property type="protein sequence ID" value="KTD79413.1"/>
    <property type="molecule type" value="Genomic_DNA"/>
</dbReference>
<sequence length="470" mass="53032">MIEFTGTYTDQYQLSMAQVYFLKGFQRKPAVFDYFFRALPYQGGYAVFSGLDDVLDILENLRFNPEDIEFLQSQEIHPEFLNYLQHFQFKGTIYSTLEGNVVFPTCPVLRVEANLIEAQIIETILLNVLNFQTLIATKARRIRDAAGNRTLIDFGLRRAQGPGGYYASRASIVGGFNATSNVRAGRDFAIPVSGTMAHSFIQSYESELQAFQDYAECWPEHCVLLVDTYSTLTSGVPNAIKVAKQMEKRGHQLKGIRLDSGDLAWLAKRARQMLDDAGLPYVSIIASNQLDEFVIKNLIEQEAPIDAFGVGTNLAIGSPDGALDGVYKLALLDGKPRIKLSDTYAKITLPSQKQVLRILEKDGSYQGADMITLVSEKNSNVMHHPFEEEKSFAIKSFEAEPLLQKVMANGKRLFPRQSLVELKEFSQRCFDNLPGEYKRFVNPHLYKVGISTNLKQLRDQLIIQYKRSQV</sequence>
<dbReference type="SUPFAM" id="SSF54675">
    <property type="entry name" value="Nicotinate/Quinolinate PRTase N-terminal domain-like"/>
    <property type="match status" value="1"/>
</dbReference>
<feature type="domain" description="Nicotinate phosphoribosyltransferase N-terminal" evidence="11">
    <location>
        <begin position="9"/>
        <end position="130"/>
    </location>
</feature>
<dbReference type="AlphaFoldDB" id="A0A0W1ADJ8"/>
<evidence type="ECO:0000259" key="11">
    <source>
        <dbReference type="Pfam" id="PF17767"/>
    </source>
</evidence>
<evidence type="ECO:0000256" key="3">
    <source>
        <dbReference type="ARBA" id="ARBA00013236"/>
    </source>
</evidence>
<protein>
    <recommendedName>
        <fullName evidence="3 9">Nicotinate phosphoribosyltransferase</fullName>
        <ecNumber evidence="3 9">6.3.4.21</ecNumber>
    </recommendedName>
</protein>
<evidence type="ECO:0000256" key="9">
    <source>
        <dbReference type="RuleBase" id="RU365100"/>
    </source>
</evidence>
<keyword evidence="7 9" id="KW-0808">Transferase</keyword>
<evidence type="ECO:0000313" key="14">
    <source>
        <dbReference type="Proteomes" id="UP000054729"/>
    </source>
</evidence>
<dbReference type="UniPathway" id="UPA00253">
    <property type="reaction ID" value="UER00457"/>
</dbReference>
<evidence type="ECO:0000313" key="13">
    <source>
        <dbReference type="EMBL" id="KTD79413.1"/>
    </source>
</evidence>
<organism evidence="13 14">
    <name type="scientific">Legionella waltersii</name>
    <dbReference type="NCBI Taxonomy" id="66969"/>
    <lineage>
        <taxon>Bacteria</taxon>
        <taxon>Pseudomonadati</taxon>
        <taxon>Pseudomonadota</taxon>
        <taxon>Gammaproteobacteria</taxon>
        <taxon>Legionellales</taxon>
        <taxon>Legionellaceae</taxon>
        <taxon>Legionella</taxon>
    </lineage>
</organism>
<dbReference type="Pfam" id="PF17956">
    <property type="entry name" value="NAPRTase_C"/>
    <property type="match status" value="1"/>
</dbReference>
<dbReference type="GO" id="GO:0004516">
    <property type="term" value="F:nicotinate phosphoribosyltransferase activity"/>
    <property type="evidence" value="ECO:0007669"/>
    <property type="project" value="UniProtKB-UniRule"/>
</dbReference>
<evidence type="ECO:0000256" key="2">
    <source>
        <dbReference type="ARBA" id="ARBA00010897"/>
    </source>
</evidence>
<gene>
    <name evidence="13" type="ORF">Lwal_1485</name>
</gene>
<dbReference type="InterPro" id="IPR007229">
    <property type="entry name" value="Nic_PRibTrfase-Fam"/>
</dbReference>
<dbReference type="CDD" id="cd01570">
    <property type="entry name" value="NAPRTase_A"/>
    <property type="match status" value="1"/>
</dbReference>
<comment type="caution">
    <text evidence="13">The sequence shown here is derived from an EMBL/GenBank/DDBJ whole genome shotgun (WGS) entry which is preliminary data.</text>
</comment>
<dbReference type="InterPro" id="IPR041525">
    <property type="entry name" value="N/Namide_PRibTrfase"/>
</dbReference>
<comment type="catalytic activity">
    <reaction evidence="8 9">
        <text>5-phospho-alpha-D-ribose 1-diphosphate + nicotinate + ATP + H2O = nicotinate beta-D-ribonucleotide + ADP + phosphate + diphosphate</text>
        <dbReference type="Rhea" id="RHEA:36163"/>
        <dbReference type="ChEBI" id="CHEBI:15377"/>
        <dbReference type="ChEBI" id="CHEBI:30616"/>
        <dbReference type="ChEBI" id="CHEBI:32544"/>
        <dbReference type="ChEBI" id="CHEBI:33019"/>
        <dbReference type="ChEBI" id="CHEBI:43474"/>
        <dbReference type="ChEBI" id="CHEBI:57502"/>
        <dbReference type="ChEBI" id="CHEBI:58017"/>
        <dbReference type="ChEBI" id="CHEBI:456216"/>
        <dbReference type="EC" id="6.3.4.21"/>
    </reaction>
</comment>
<keyword evidence="6 9" id="KW-0662">Pyridine nucleotide biosynthesis</keyword>
<keyword evidence="13" id="KW-0328">Glycosyltransferase</keyword>
<dbReference type="PANTHER" id="PTHR11098:SF1">
    <property type="entry name" value="NICOTINATE PHOSPHORIBOSYLTRANSFERASE"/>
    <property type="match status" value="1"/>
</dbReference>
<dbReference type="InterPro" id="IPR036068">
    <property type="entry name" value="Nicotinate_pribotase-like_C"/>
</dbReference>
<dbReference type="Pfam" id="PF04095">
    <property type="entry name" value="NAPRTase"/>
    <property type="match status" value="1"/>
</dbReference>
<comment type="PTM">
    <text evidence="9">Transiently phosphorylated on a His residue during the reaction cycle. Phosphorylation strongly increases the affinity for substrates and increases the rate of nicotinate D-ribonucleotide production. Dephosphorylation regenerates the low-affinity form of the enzyme, leading to product release.</text>
</comment>
<dbReference type="Pfam" id="PF17767">
    <property type="entry name" value="NAPRTase_N"/>
    <property type="match status" value="1"/>
</dbReference>
<name>A0A0W1ADJ8_9GAMM</name>
<evidence type="ECO:0000259" key="10">
    <source>
        <dbReference type="Pfam" id="PF04095"/>
    </source>
</evidence>
<dbReference type="GO" id="GO:0005829">
    <property type="term" value="C:cytosol"/>
    <property type="evidence" value="ECO:0007669"/>
    <property type="project" value="TreeGrafter"/>
</dbReference>
<dbReference type="SUPFAM" id="SSF51690">
    <property type="entry name" value="Nicotinate/Quinolinate PRTase C-terminal domain-like"/>
    <property type="match status" value="1"/>
</dbReference>
<dbReference type="Gene3D" id="3.20.20.70">
    <property type="entry name" value="Aldolase class I"/>
    <property type="match status" value="1"/>
</dbReference>
<dbReference type="EC" id="6.3.4.21" evidence="3 9"/>
<proteinExistence type="inferred from homology"/>
<dbReference type="NCBIfam" id="TIGR01513">
    <property type="entry name" value="NAPRTase_put"/>
    <property type="match status" value="1"/>
</dbReference>
<dbReference type="InterPro" id="IPR013785">
    <property type="entry name" value="Aldolase_TIM"/>
</dbReference>
<dbReference type="STRING" id="66969.Lwal_1485"/>
<reference evidence="13 14" key="1">
    <citation type="submission" date="2015-11" db="EMBL/GenBank/DDBJ databases">
        <title>Genomic analysis of 38 Legionella species identifies large and diverse effector repertoires.</title>
        <authorList>
            <person name="Burstein D."/>
            <person name="Amaro F."/>
            <person name="Zusman T."/>
            <person name="Lifshitz Z."/>
            <person name="Cohen O."/>
            <person name="Gilbert J.A."/>
            <person name="Pupko T."/>
            <person name="Shuman H.A."/>
            <person name="Segal G."/>
        </authorList>
    </citation>
    <scope>NUCLEOTIDE SEQUENCE [LARGE SCALE GENOMIC DNA]</scope>
    <source>
        <strain evidence="13 14">ATCC 51914</strain>
    </source>
</reference>
<evidence type="ECO:0000256" key="5">
    <source>
        <dbReference type="ARBA" id="ARBA00022598"/>
    </source>
</evidence>
<dbReference type="GO" id="GO:0047280">
    <property type="term" value="F:nicotinamide phosphoribosyltransferase activity"/>
    <property type="evidence" value="ECO:0007669"/>
    <property type="project" value="UniProtKB-ARBA"/>
</dbReference>
<evidence type="ECO:0000259" key="12">
    <source>
        <dbReference type="Pfam" id="PF17956"/>
    </source>
</evidence>
<evidence type="ECO:0000256" key="1">
    <source>
        <dbReference type="ARBA" id="ARBA00004952"/>
    </source>
</evidence>
<dbReference type="RefSeq" id="WP_058480178.1">
    <property type="nucleotide sequence ID" value="NZ_CAAAIQ010000023.1"/>
</dbReference>
<dbReference type="FunFam" id="3.20.20.70:FF:000076">
    <property type="entry name" value="Nicotinate phosphoribosyltransferase"/>
    <property type="match status" value="1"/>
</dbReference>
<dbReference type="NCBIfam" id="NF009131">
    <property type="entry name" value="PRK12484.1"/>
    <property type="match status" value="1"/>
</dbReference>
<evidence type="ECO:0000256" key="4">
    <source>
        <dbReference type="ARBA" id="ARBA00022553"/>
    </source>
</evidence>
<dbReference type="InterPro" id="IPR040727">
    <property type="entry name" value="NAPRTase_N"/>
</dbReference>
<keyword evidence="5 9" id="KW-0436">Ligase</keyword>
<feature type="domain" description="Nicotinate phosphoribosyltransferase C-terminal" evidence="12">
    <location>
        <begin position="352"/>
        <end position="457"/>
    </location>
</feature>
<dbReference type="InterPro" id="IPR006405">
    <property type="entry name" value="Nic_PRibTrfase_pncB"/>
</dbReference>
<feature type="domain" description="Nicotinate/nicotinamide phosphoribosyltransferase" evidence="10">
    <location>
        <begin position="151"/>
        <end position="345"/>
    </location>
</feature>
<comment type="function">
    <text evidence="9">Catalyzes the first step in the biosynthesis of NAD from nicotinic acid, the ATP-dependent synthesis of beta-nicotinate D-ribonucleotide from nicotinate and 5-phospho-D-ribose 1-phosphate.</text>
</comment>
<comment type="pathway">
    <text evidence="1 9">Cofactor biosynthesis; NAD(+) biosynthesis; nicotinate D-ribonucleotide from nicotinate: step 1/1.</text>
</comment>
<dbReference type="NCBIfam" id="NF006695">
    <property type="entry name" value="PRK09243.1-2"/>
    <property type="match status" value="1"/>
</dbReference>
<dbReference type="PIRSF" id="PIRSF000484">
    <property type="entry name" value="NAPRT"/>
    <property type="match status" value="1"/>
</dbReference>
<dbReference type="PANTHER" id="PTHR11098">
    <property type="entry name" value="NICOTINATE PHOSPHORIBOSYLTRANSFERASE"/>
    <property type="match status" value="1"/>
</dbReference>
<keyword evidence="4" id="KW-0597">Phosphoprotein</keyword>
<dbReference type="Proteomes" id="UP000054729">
    <property type="component" value="Unassembled WGS sequence"/>
</dbReference>
<evidence type="ECO:0000256" key="7">
    <source>
        <dbReference type="ARBA" id="ARBA00022679"/>
    </source>
</evidence>
<keyword evidence="14" id="KW-1185">Reference proteome</keyword>
<dbReference type="OrthoDB" id="9771406at2"/>
<dbReference type="Gene3D" id="3.20.140.10">
    <property type="entry name" value="nicotinate phosphoribosyltransferase"/>
    <property type="match status" value="1"/>
</dbReference>